<dbReference type="EMBL" id="LR822030">
    <property type="protein sequence ID" value="CAD0154963.1"/>
    <property type="molecule type" value="Genomic_DNA"/>
</dbReference>
<dbReference type="InterPro" id="IPR032877">
    <property type="entry name" value="Transposase_HTH"/>
</dbReference>
<evidence type="ECO:0000313" key="5">
    <source>
        <dbReference type="EMBL" id="CAD0155230.1"/>
    </source>
</evidence>
<gene>
    <name evidence="4" type="ORF">STHERMO_0723</name>
    <name evidence="5" type="ORF">STHERMO_0857</name>
    <name evidence="6" type="ORF">STHERMO_0924</name>
    <name evidence="7" type="ORF">STHERMO_1252</name>
    <name evidence="8" type="ORF">STHERMO_1327</name>
    <name evidence="9" type="ORF">STHERMO_1551</name>
</gene>
<evidence type="ECO:0000313" key="8">
    <source>
        <dbReference type="EMBL" id="CAD0156169.1"/>
    </source>
</evidence>
<evidence type="ECO:0000313" key="7">
    <source>
        <dbReference type="EMBL" id="CAD0156019.1"/>
    </source>
</evidence>
<evidence type="ECO:0000313" key="4">
    <source>
        <dbReference type="EMBL" id="CAD0154963.1"/>
    </source>
</evidence>
<dbReference type="Pfam" id="PF13542">
    <property type="entry name" value="HTH_Tnp_ISL3"/>
    <property type="match status" value="1"/>
</dbReference>
<dbReference type="EMBL" id="LR822030">
    <property type="protein sequence ID" value="CAD0155364.1"/>
    <property type="molecule type" value="Genomic_DNA"/>
</dbReference>
<sequence length="442" mass="52899">MIVEKKSHMTYNEKRLNHHFRKTHMEQLNLITNFLGIKDKNIIITNEYDMGMHKELHGYLDYESPKCPACKGQMGKYDFQKASKIPYLECAGYRTLIRLKKRRFKCKECGKMAVAETSLVKKNHQIATVVYQKIAQLLIEKQSMTDIAKRLAVSTSTVSRKLNEFQFKTDWNWLPENMSWDEYGFKKGKMSFIAQDFDSLKVITILDGRTQATIRNHFLRYSRQDRNRVKVITMDMFSPYYDIARKLFPNAKIVLDRFHIVQHLSRAMNRVRIQIMNHLDRQSQEYRALKRYWKLIQQDSRKLNDKRFYRPTFRAHLTNKEILEKLLSYSQELREHYELYQLLLFHFQEKNSDHFFDLIEETSSSVHPIFQTVFRTFLKDKDKIINALELPYSNAKLEATNNLIKVIKRNAFGFRNFENFKKRILMAVNIKKEKTKLVLSRI</sequence>
<organism evidence="6 10">
    <name type="scientific">Streptococcus thermophilus</name>
    <dbReference type="NCBI Taxonomy" id="1308"/>
    <lineage>
        <taxon>Bacteria</taxon>
        <taxon>Bacillati</taxon>
        <taxon>Bacillota</taxon>
        <taxon>Bacilli</taxon>
        <taxon>Lactobacillales</taxon>
        <taxon>Streptococcaceae</taxon>
        <taxon>Streptococcus</taxon>
    </lineage>
</organism>
<evidence type="ECO:0000259" key="3">
    <source>
        <dbReference type="Pfam" id="PF14690"/>
    </source>
</evidence>
<dbReference type="InterPro" id="IPR002560">
    <property type="entry name" value="Transposase_DDE"/>
</dbReference>
<name>A0AAN2D950_STRTR</name>
<reference evidence="6 10" key="1">
    <citation type="submission" date="2020-06" db="EMBL/GenBank/DDBJ databases">
        <authorList>
            <person name="Chuat V."/>
        </authorList>
    </citation>
    <scope>NUCLEOTIDE SEQUENCE [LARGE SCALE GENOMIC DNA]</scope>
    <source>
        <strain evidence="6">STH_CIRM_1046</strain>
    </source>
</reference>
<proteinExistence type="predicted"/>
<dbReference type="EMBL" id="LR822030">
    <property type="protein sequence ID" value="CAD0156019.1"/>
    <property type="molecule type" value="Genomic_DNA"/>
</dbReference>
<dbReference type="NCBIfam" id="NF033550">
    <property type="entry name" value="transpos_ISL3"/>
    <property type="match status" value="1"/>
</dbReference>
<dbReference type="Proteomes" id="UP000509120">
    <property type="component" value="Chromosome"/>
</dbReference>
<evidence type="ECO:0000259" key="1">
    <source>
        <dbReference type="Pfam" id="PF01610"/>
    </source>
</evidence>
<evidence type="ECO:0000313" key="9">
    <source>
        <dbReference type="EMBL" id="CAD0156617.1"/>
    </source>
</evidence>
<feature type="domain" description="Transposase IS204/IS1001/IS1096/IS1165 zinc-finger" evidence="3">
    <location>
        <begin position="64"/>
        <end position="109"/>
    </location>
</feature>
<dbReference type="PANTHER" id="PTHR33498">
    <property type="entry name" value="TRANSPOSASE FOR INSERTION SEQUENCE ELEMENT IS1557"/>
    <property type="match status" value="1"/>
</dbReference>
<dbReference type="AlphaFoldDB" id="A0AAN2D950"/>
<evidence type="ECO:0000313" key="6">
    <source>
        <dbReference type="EMBL" id="CAD0155364.1"/>
    </source>
</evidence>
<dbReference type="EMBL" id="LR822030">
    <property type="protein sequence ID" value="CAD0156617.1"/>
    <property type="molecule type" value="Genomic_DNA"/>
</dbReference>
<dbReference type="EMBL" id="LR822030">
    <property type="protein sequence ID" value="CAD0155230.1"/>
    <property type="molecule type" value="Genomic_DNA"/>
</dbReference>
<dbReference type="EMBL" id="LR822030">
    <property type="protein sequence ID" value="CAD0156169.1"/>
    <property type="molecule type" value="Genomic_DNA"/>
</dbReference>
<accession>A0AAN2D950</accession>
<dbReference type="InterPro" id="IPR029261">
    <property type="entry name" value="Transposase_Znf"/>
</dbReference>
<protein>
    <submittedName>
        <fullName evidence="6">Transposase</fullName>
    </submittedName>
</protein>
<dbReference type="InterPro" id="IPR047951">
    <property type="entry name" value="Transpos_ISL3"/>
</dbReference>
<evidence type="ECO:0000313" key="10">
    <source>
        <dbReference type="Proteomes" id="UP000509120"/>
    </source>
</evidence>
<evidence type="ECO:0000259" key="2">
    <source>
        <dbReference type="Pfam" id="PF13542"/>
    </source>
</evidence>
<feature type="domain" description="Transposase IS204/IS1001/IS1096/IS1165 helix-turn-helix" evidence="2">
    <location>
        <begin position="116"/>
        <end position="164"/>
    </location>
</feature>
<dbReference type="PANTHER" id="PTHR33498:SF1">
    <property type="entry name" value="TRANSPOSASE FOR INSERTION SEQUENCE ELEMENT IS1557"/>
    <property type="match status" value="1"/>
</dbReference>
<dbReference type="Gene3D" id="1.10.10.60">
    <property type="entry name" value="Homeodomain-like"/>
    <property type="match status" value="1"/>
</dbReference>
<feature type="domain" description="Transposase IS204/IS1001/IS1096/IS1165 DDE" evidence="1">
    <location>
        <begin position="181"/>
        <end position="424"/>
    </location>
</feature>
<dbReference type="Pfam" id="PF14690">
    <property type="entry name" value="Zn_ribbon_ISL3"/>
    <property type="match status" value="1"/>
</dbReference>
<dbReference type="Pfam" id="PF01610">
    <property type="entry name" value="DDE_Tnp_ISL3"/>
    <property type="match status" value="1"/>
</dbReference>